<dbReference type="InterPro" id="IPR038765">
    <property type="entry name" value="Papain-like_cys_pep_sf"/>
</dbReference>
<dbReference type="Gene3D" id="3.90.70.10">
    <property type="entry name" value="Cysteine proteinases"/>
    <property type="match status" value="1"/>
</dbReference>
<dbReference type="InterPro" id="IPR001394">
    <property type="entry name" value="Peptidase_C19_UCH"/>
</dbReference>
<evidence type="ECO:0000256" key="3">
    <source>
        <dbReference type="SAM" id="MobiDB-lite"/>
    </source>
</evidence>
<proteinExistence type="predicted"/>
<evidence type="ECO:0000313" key="6">
    <source>
        <dbReference type="Proteomes" id="UP000230423"/>
    </source>
</evidence>
<organism evidence="5 6">
    <name type="scientific">Teladorsagia circumcincta</name>
    <name type="common">Brown stomach worm</name>
    <name type="synonym">Ostertagia circumcincta</name>
    <dbReference type="NCBI Taxonomy" id="45464"/>
    <lineage>
        <taxon>Eukaryota</taxon>
        <taxon>Metazoa</taxon>
        <taxon>Ecdysozoa</taxon>
        <taxon>Nematoda</taxon>
        <taxon>Chromadorea</taxon>
        <taxon>Rhabditida</taxon>
        <taxon>Rhabditina</taxon>
        <taxon>Rhabditomorpha</taxon>
        <taxon>Strongyloidea</taxon>
        <taxon>Trichostrongylidae</taxon>
        <taxon>Teladorsagia</taxon>
    </lineage>
</organism>
<dbReference type="Pfam" id="PF00443">
    <property type="entry name" value="UCH"/>
    <property type="match status" value="1"/>
</dbReference>
<feature type="region of interest" description="Disordered" evidence="3">
    <location>
        <begin position="198"/>
        <end position="247"/>
    </location>
</feature>
<comment type="catalytic activity">
    <reaction evidence="1">
        <text>Thiol-dependent hydrolysis of ester, thioester, amide, peptide and isopeptide bonds formed by the C-terminal Gly of ubiquitin (a 76-residue protein attached to proteins as an intracellular targeting signal).</text>
        <dbReference type="EC" id="3.4.19.12"/>
    </reaction>
</comment>
<gene>
    <name evidence="5" type="ORF">TELCIR_01529</name>
</gene>
<protein>
    <recommendedName>
        <fullName evidence="2">ubiquitinyl hydrolase 1</fullName>
        <ecNumber evidence="2">3.4.19.12</ecNumber>
    </recommendedName>
</protein>
<accession>A0A2G9V1Q5</accession>
<evidence type="ECO:0000313" key="5">
    <source>
        <dbReference type="EMBL" id="PIO76413.1"/>
    </source>
</evidence>
<feature type="domain" description="Peptidase C19 ubiquitin carboxyl-terminal hydrolase" evidence="4">
    <location>
        <begin position="126"/>
        <end position="208"/>
    </location>
</feature>
<dbReference type="EC" id="3.4.19.12" evidence="2"/>
<keyword evidence="6" id="KW-1185">Reference proteome</keyword>
<evidence type="ECO:0000259" key="4">
    <source>
        <dbReference type="Pfam" id="PF00443"/>
    </source>
</evidence>
<dbReference type="AlphaFoldDB" id="A0A2G9V1Q5"/>
<dbReference type="Proteomes" id="UP000230423">
    <property type="component" value="Unassembled WGS sequence"/>
</dbReference>
<dbReference type="EMBL" id="KZ345055">
    <property type="protein sequence ID" value="PIO76413.1"/>
    <property type="molecule type" value="Genomic_DNA"/>
</dbReference>
<dbReference type="GO" id="GO:0004843">
    <property type="term" value="F:cysteine-type deubiquitinase activity"/>
    <property type="evidence" value="ECO:0007669"/>
    <property type="project" value="UniProtKB-EC"/>
</dbReference>
<evidence type="ECO:0000256" key="1">
    <source>
        <dbReference type="ARBA" id="ARBA00000707"/>
    </source>
</evidence>
<dbReference type="SUPFAM" id="SSF54001">
    <property type="entry name" value="Cysteine proteinases"/>
    <property type="match status" value="1"/>
</dbReference>
<name>A0A2G9V1Q5_TELCI</name>
<dbReference type="PANTHER" id="PTHR21646">
    <property type="entry name" value="UBIQUITIN CARBOXYL-TERMINAL HYDROLASE"/>
    <property type="match status" value="1"/>
</dbReference>
<feature type="compositionally biased region" description="Low complexity" evidence="3">
    <location>
        <begin position="200"/>
        <end position="216"/>
    </location>
</feature>
<evidence type="ECO:0000256" key="2">
    <source>
        <dbReference type="ARBA" id="ARBA00012759"/>
    </source>
</evidence>
<sequence length="463" mass="51882">METIRSIFVNWCVDYQPCAVDLFQVDSLVRILRSILAKLWDEDCDAKLSDTELEQMYEDLHVPLNDRTVTKSAGDKAAAVDFATWANENEYAKGHYAMAMEVGHICLGLRPESHLVGLALVKGDANNNESFATTLEYSKLLKEMWAAKKKNISPNSFNEAVRFADQFDDGEQHDCQEFVSFLIERFHTCVARIEHNNSVGDSESSEGTAESEATTSDNEDRNCDDAATDEEKAEKNPINTEDDAALSSVPSGGRLYALHLPEDTPEWRVAIHRKLQYNYEPYFLGSTGGFVVTQFGLPLIVPCPPKITGKELYEDVMSQMRRFMDVSSPAISSRAHDPSEDISFGYPFSLCLVDESWEWCGQCPALRFCRGCVIRPDSSTATIPENCGIAVDWLPIALYLKYNHSQELLPGDFGCVDTLRHVQREDKKGQSYDYMEAATIFGGLNFLETSVYVLGGVRDVSFH</sequence>
<dbReference type="PANTHER" id="PTHR21646:SF23">
    <property type="entry name" value="UBIQUITIN CARBOXYL-TERMINAL HYDROLASE USP2"/>
    <property type="match status" value="1"/>
</dbReference>
<feature type="compositionally biased region" description="Basic and acidic residues" evidence="3">
    <location>
        <begin position="218"/>
        <end position="235"/>
    </location>
</feature>
<dbReference type="InterPro" id="IPR050185">
    <property type="entry name" value="Ub_carboxyl-term_hydrolase"/>
</dbReference>
<reference evidence="5 6" key="1">
    <citation type="submission" date="2015-09" db="EMBL/GenBank/DDBJ databases">
        <title>Draft genome of the parasitic nematode Teladorsagia circumcincta isolate WARC Sus (inbred).</title>
        <authorList>
            <person name="Mitreva M."/>
        </authorList>
    </citation>
    <scope>NUCLEOTIDE SEQUENCE [LARGE SCALE GENOMIC DNA]</scope>
    <source>
        <strain evidence="5 6">S</strain>
    </source>
</reference>
<dbReference type="OrthoDB" id="292964at2759"/>
<dbReference type="GO" id="GO:0016579">
    <property type="term" value="P:protein deubiquitination"/>
    <property type="evidence" value="ECO:0007669"/>
    <property type="project" value="InterPro"/>
</dbReference>